<evidence type="ECO:0000313" key="3">
    <source>
        <dbReference type="EMBL" id="KAF7995364.1"/>
    </source>
</evidence>
<dbReference type="EMBL" id="JACMRX010000002">
    <property type="protein sequence ID" value="KAF7995364.1"/>
    <property type="molecule type" value="Genomic_DNA"/>
</dbReference>
<feature type="compositionally biased region" description="Low complexity" evidence="1">
    <location>
        <begin position="606"/>
        <end position="615"/>
    </location>
</feature>
<sequence>MTRQGVNLFVIFALLSIAIAKSPPGPSPWSAYASKPVYARALGPPGGIGSITVPYKPKVSPFFPKFVDPSMMIAKKTDMLSNFFGGTYPGTLTSFYGPAKPAPSYADDTSKDVNDLEEILGDKSSSPLKRGIFGPVVPKVGPVAPKFGPFGPKFGPGSLPFTPFGPFGGKFGSYDGSDVSGSSETATNSFDSRRKRSITDTASVTPPPYPGLGPIAEESEDDTAGIPKSFFPGMFGPFGSFKPVSPFAASPVVDPTIFISKKKSFLDSLFKTLATSTPATAAAAAVTDAPVAKPTDFPADFWSSFETVTAAPPVAKSTVVPPGYWAPSAIIPGPLEYSNKVSDFLDKLFDSIKLNKTTVSPKIARSLISENEFPTTKVARSVDDFTTISAAKDAIVDSIIDELTSLKTDMFNTMNDFIAAQTPAVPVSPFPTKPTKPGKVGKPIKPTSPFKAAFASMWAPPPPVDTTLPFKQKMTVLSQVFDMLTGLQKNITLAIQDSIAKSSSSSADATSDDLNAVQSLASSTDVAAQLNSTLLDAIKNKLDSLDAPAPVDPFYVGKYARALSSSSSPGSGTPFWANSPSATEKRQANYDGNGDDDDDVYEEYQHNQNNNNNNHDQFKRGVKMAMHQGYQSMPPGTIESVQAGGGSVPGHQGGGIKLLEQENGNYEDYSNQWTNWVEYMKNQNEGRRNNHHHNRH</sequence>
<proteinExistence type="predicted"/>
<feature type="chain" id="PRO_5032721517" evidence="2">
    <location>
        <begin position="21"/>
        <end position="696"/>
    </location>
</feature>
<comment type="caution">
    <text evidence="3">The sequence shown here is derived from an EMBL/GenBank/DDBJ whole genome shotgun (WGS) entry which is preliminary data.</text>
</comment>
<feature type="region of interest" description="Disordered" evidence="1">
    <location>
        <begin position="177"/>
        <end position="210"/>
    </location>
</feature>
<dbReference type="Proteomes" id="UP000639338">
    <property type="component" value="Unassembled WGS sequence"/>
</dbReference>
<evidence type="ECO:0000313" key="4">
    <source>
        <dbReference type="Proteomes" id="UP000639338"/>
    </source>
</evidence>
<keyword evidence="2" id="KW-0732">Signal</keyword>
<feature type="region of interest" description="Disordered" evidence="1">
    <location>
        <begin position="563"/>
        <end position="617"/>
    </location>
</feature>
<gene>
    <name evidence="3" type="ORF">HCN44_006471</name>
</gene>
<dbReference type="OrthoDB" id="8197271at2759"/>
<evidence type="ECO:0000256" key="2">
    <source>
        <dbReference type="SAM" id="SignalP"/>
    </source>
</evidence>
<name>A0A834Y1H2_APHGI</name>
<feature type="signal peptide" evidence="2">
    <location>
        <begin position="1"/>
        <end position="20"/>
    </location>
</feature>
<reference evidence="3 4" key="1">
    <citation type="submission" date="2020-08" db="EMBL/GenBank/DDBJ databases">
        <title>Aphidius gifuensis genome sequencing and assembly.</title>
        <authorList>
            <person name="Du Z."/>
        </authorList>
    </citation>
    <scope>NUCLEOTIDE SEQUENCE [LARGE SCALE GENOMIC DNA]</scope>
    <source>
        <strain evidence="3">YNYX2018</strain>
        <tissue evidence="3">Adults</tissue>
    </source>
</reference>
<organism evidence="3 4">
    <name type="scientific">Aphidius gifuensis</name>
    <name type="common">Parasitoid wasp</name>
    <dbReference type="NCBI Taxonomy" id="684658"/>
    <lineage>
        <taxon>Eukaryota</taxon>
        <taxon>Metazoa</taxon>
        <taxon>Ecdysozoa</taxon>
        <taxon>Arthropoda</taxon>
        <taxon>Hexapoda</taxon>
        <taxon>Insecta</taxon>
        <taxon>Pterygota</taxon>
        <taxon>Neoptera</taxon>
        <taxon>Endopterygota</taxon>
        <taxon>Hymenoptera</taxon>
        <taxon>Apocrita</taxon>
        <taxon>Ichneumonoidea</taxon>
        <taxon>Braconidae</taxon>
        <taxon>Aphidiinae</taxon>
        <taxon>Aphidius</taxon>
    </lineage>
</organism>
<protein>
    <submittedName>
        <fullName evidence="3">Uncharacterized protein</fullName>
    </submittedName>
</protein>
<feature type="compositionally biased region" description="Acidic residues" evidence="1">
    <location>
        <begin position="593"/>
        <end position="602"/>
    </location>
</feature>
<keyword evidence="4" id="KW-1185">Reference proteome</keyword>
<evidence type="ECO:0000256" key="1">
    <source>
        <dbReference type="SAM" id="MobiDB-lite"/>
    </source>
</evidence>
<accession>A0A834Y1H2</accession>
<dbReference type="AlphaFoldDB" id="A0A834Y1H2"/>